<evidence type="ECO:0000313" key="5">
    <source>
        <dbReference type="Proteomes" id="UP000267798"/>
    </source>
</evidence>
<dbReference type="SUPFAM" id="SSF75445">
    <property type="entry name" value="D-ribose-5-phosphate isomerase (RpiA), lid domain"/>
    <property type="match status" value="1"/>
</dbReference>
<organism evidence="4 5">
    <name type="scientific">Paenibacillus pinisoli</name>
    <dbReference type="NCBI Taxonomy" id="1276110"/>
    <lineage>
        <taxon>Bacteria</taxon>
        <taxon>Bacillati</taxon>
        <taxon>Bacillota</taxon>
        <taxon>Bacilli</taxon>
        <taxon>Bacillales</taxon>
        <taxon>Paenibacillaceae</taxon>
        <taxon>Paenibacillus</taxon>
    </lineage>
</organism>
<dbReference type="Proteomes" id="UP000267798">
    <property type="component" value="Unassembled WGS sequence"/>
</dbReference>
<evidence type="ECO:0000313" key="4">
    <source>
        <dbReference type="EMBL" id="RJX41770.1"/>
    </source>
</evidence>
<dbReference type="RefSeq" id="WP_120108413.1">
    <property type="nucleotide sequence ID" value="NZ_QXQB01000001.1"/>
</dbReference>
<accession>A0A3A6PN00</accession>
<dbReference type="GO" id="GO:0005829">
    <property type="term" value="C:cytosol"/>
    <property type="evidence" value="ECO:0007669"/>
    <property type="project" value="TreeGrafter"/>
</dbReference>
<evidence type="ECO:0000256" key="3">
    <source>
        <dbReference type="HAMAP-Rule" id="MF_00170"/>
    </source>
</evidence>
<dbReference type="Pfam" id="PF06026">
    <property type="entry name" value="Rib_5-P_isom_A"/>
    <property type="match status" value="1"/>
</dbReference>
<feature type="binding site" evidence="3">
    <location>
        <begin position="93"/>
        <end position="96"/>
    </location>
    <ligand>
        <name>substrate</name>
    </ligand>
</feature>
<reference evidence="4 5" key="1">
    <citation type="submission" date="2018-09" db="EMBL/GenBank/DDBJ databases">
        <title>Paenibacillus aracenensis nov. sp. isolated from a cave in southern Spain.</title>
        <authorList>
            <person name="Jurado V."/>
            <person name="Gutierrez-Patricio S."/>
            <person name="Gonzalez-Pimentel J.L."/>
            <person name="Miller A.Z."/>
            <person name="Laiz L."/>
            <person name="Saiz-Jimenez C."/>
        </authorList>
    </citation>
    <scope>NUCLEOTIDE SEQUENCE [LARGE SCALE GENOMIC DNA]</scope>
    <source>
        <strain evidence="4 5">JCM 19203</strain>
    </source>
</reference>
<dbReference type="PANTHER" id="PTHR11934:SF0">
    <property type="entry name" value="RIBOSE-5-PHOSPHATE ISOMERASE"/>
    <property type="match status" value="1"/>
</dbReference>
<keyword evidence="2 3" id="KW-0413">Isomerase</keyword>
<dbReference type="InterPro" id="IPR020672">
    <property type="entry name" value="Ribose5P_isomerase_typA_subgr"/>
</dbReference>
<sequence>MESKRAAAEQAVEYVQDGMIVGLGTGSTAYWAIQKLGSRVKDGLGIQAVATSVQSEQLALELGIPVLSLSDVFEIDLTIDGADEVDSDWNLIKGGGGALLREKIVAAASKELIVVVDHTKQVQRLGKFHLPVEIVSFGAGQTQRKLQKLGCIPSLRLHQNKPFITDNGNYIVDCDFKEIKCAEELESSINRIPGVVENGLFIRLASKVMVGYPNGSVQELG</sequence>
<dbReference type="HAMAP" id="MF_00170">
    <property type="entry name" value="Rib_5P_isom_A"/>
    <property type="match status" value="1"/>
</dbReference>
<dbReference type="CDD" id="cd01398">
    <property type="entry name" value="RPI_A"/>
    <property type="match status" value="1"/>
</dbReference>
<feature type="active site" description="Proton acceptor" evidence="3">
    <location>
        <position position="102"/>
    </location>
</feature>
<feature type="binding site" evidence="3">
    <location>
        <position position="120"/>
    </location>
    <ligand>
        <name>substrate</name>
    </ligand>
</feature>
<evidence type="ECO:0000256" key="2">
    <source>
        <dbReference type="ARBA" id="ARBA00023235"/>
    </source>
</evidence>
<dbReference type="GO" id="GO:0004751">
    <property type="term" value="F:ribose-5-phosphate isomerase activity"/>
    <property type="evidence" value="ECO:0007669"/>
    <property type="project" value="UniProtKB-UniRule"/>
</dbReference>
<dbReference type="NCBIfam" id="TIGR00021">
    <property type="entry name" value="rpiA"/>
    <property type="match status" value="1"/>
</dbReference>
<comment type="pathway">
    <text evidence="3">Carbohydrate degradation; pentose phosphate pathway; D-ribose 5-phosphate from D-ribulose 5-phosphate (non-oxidative stage): step 1/1.</text>
</comment>
<evidence type="ECO:0000256" key="1">
    <source>
        <dbReference type="ARBA" id="ARBA00001713"/>
    </source>
</evidence>
<comment type="caution">
    <text evidence="4">The sequence shown here is derived from an EMBL/GenBank/DDBJ whole genome shotgun (WGS) entry which is preliminary data.</text>
</comment>
<comment type="similarity">
    <text evidence="3">Belongs to the ribose 5-phosphate isomerase family.</text>
</comment>
<dbReference type="PANTHER" id="PTHR11934">
    <property type="entry name" value="RIBOSE-5-PHOSPHATE ISOMERASE"/>
    <property type="match status" value="1"/>
</dbReference>
<gene>
    <name evidence="3 4" type="primary">rpiA</name>
    <name evidence="4" type="ORF">D3P09_00265</name>
</gene>
<protein>
    <recommendedName>
        <fullName evidence="3">Ribose-5-phosphate isomerase A</fullName>
        <ecNumber evidence="3">5.3.1.6</ecNumber>
    </recommendedName>
    <alternativeName>
        <fullName evidence="3">Phosphoriboisomerase A</fullName>
        <shortName evidence="3">PRI</shortName>
    </alternativeName>
</protein>
<dbReference type="Gene3D" id="3.40.50.1360">
    <property type="match status" value="1"/>
</dbReference>
<comment type="subunit">
    <text evidence="3">Homodimer.</text>
</comment>
<dbReference type="GO" id="GO:0006014">
    <property type="term" value="P:D-ribose metabolic process"/>
    <property type="evidence" value="ECO:0007669"/>
    <property type="project" value="TreeGrafter"/>
</dbReference>
<dbReference type="SUPFAM" id="SSF100950">
    <property type="entry name" value="NagB/RpiA/CoA transferase-like"/>
    <property type="match status" value="1"/>
</dbReference>
<comment type="catalytic activity">
    <reaction evidence="1 3">
        <text>aldehydo-D-ribose 5-phosphate = D-ribulose 5-phosphate</text>
        <dbReference type="Rhea" id="RHEA:14657"/>
        <dbReference type="ChEBI" id="CHEBI:58121"/>
        <dbReference type="ChEBI" id="CHEBI:58273"/>
        <dbReference type="EC" id="5.3.1.6"/>
    </reaction>
</comment>
<dbReference type="FunFam" id="3.40.50.1360:FF:000001">
    <property type="entry name" value="Ribose-5-phosphate isomerase A"/>
    <property type="match status" value="1"/>
</dbReference>
<dbReference type="InterPro" id="IPR004788">
    <property type="entry name" value="Ribose5P_isomerase_type_A"/>
</dbReference>
<dbReference type="InterPro" id="IPR037171">
    <property type="entry name" value="NagB/RpiA_transferase-like"/>
</dbReference>
<name>A0A3A6PN00_9BACL</name>
<dbReference type="AlphaFoldDB" id="A0A3A6PN00"/>
<dbReference type="NCBIfam" id="NF001924">
    <property type="entry name" value="PRK00702.1"/>
    <property type="match status" value="1"/>
</dbReference>
<dbReference type="Gene3D" id="3.30.70.260">
    <property type="match status" value="1"/>
</dbReference>
<dbReference type="EMBL" id="QXQB01000001">
    <property type="protein sequence ID" value="RJX41770.1"/>
    <property type="molecule type" value="Genomic_DNA"/>
</dbReference>
<feature type="binding site" evidence="3">
    <location>
        <begin position="80"/>
        <end position="83"/>
    </location>
    <ligand>
        <name>substrate</name>
    </ligand>
</feature>
<dbReference type="GO" id="GO:0009052">
    <property type="term" value="P:pentose-phosphate shunt, non-oxidative branch"/>
    <property type="evidence" value="ECO:0007669"/>
    <property type="project" value="UniProtKB-UniRule"/>
</dbReference>
<dbReference type="OrthoDB" id="5870696at2"/>
<comment type="function">
    <text evidence="3">Catalyzes the reversible conversion of ribose-5-phosphate to ribulose 5-phosphate.</text>
</comment>
<keyword evidence="5" id="KW-1185">Reference proteome</keyword>
<dbReference type="UniPathway" id="UPA00115">
    <property type="reaction ID" value="UER00412"/>
</dbReference>
<proteinExistence type="inferred from homology"/>
<dbReference type="EC" id="5.3.1.6" evidence="3"/>
<feature type="binding site" evidence="3">
    <location>
        <begin position="25"/>
        <end position="28"/>
    </location>
    <ligand>
        <name>substrate</name>
    </ligand>
</feature>